<proteinExistence type="predicted"/>
<evidence type="ECO:0000313" key="2">
    <source>
        <dbReference type="EMBL" id="ACJ75080.1"/>
    </source>
</evidence>
<dbReference type="RefSeq" id="WP_012579667.1">
    <property type="nucleotide sequence ID" value="NC_011653.1"/>
</dbReference>
<gene>
    <name evidence="2" type="ordered locus">THA_593</name>
</gene>
<evidence type="ECO:0000259" key="1">
    <source>
        <dbReference type="Pfam" id="PF14321"/>
    </source>
</evidence>
<dbReference type="OrthoDB" id="2111471at2"/>
<dbReference type="STRING" id="484019.THA_593"/>
<sequence length="270" mass="30168">MRKVLVISSLFIILFAFFGCLNLFEKTTTVSVLLTDRPVSDIDKLTVDISSFTYHYAVGDEEGQWATPTNVATTIDILSLAGTEVSWFNIELPENASLTQLRLTIEEATVTIGGEEYPVEVKNKDVKVIKSALNILSGGELVLDFDLARSLHQKGSSNVYILNPVLKPTFRRGKLYFIKGKVLKSGNPLKLSIVALMPTDESTVLRITMTNKYEEFNLGKWKDGEYLIKVYKNVELPDETEDLDLLAFTEDASEIVTVSGEDVFRTINVK</sequence>
<dbReference type="EMBL" id="CP001185">
    <property type="protein sequence ID" value="ACJ75080.1"/>
    <property type="molecule type" value="Genomic_DNA"/>
</dbReference>
<protein>
    <submittedName>
        <fullName evidence="2">Lipoprotein, putative</fullName>
    </submittedName>
</protein>
<keyword evidence="3" id="KW-1185">Reference proteome</keyword>
<feature type="domain" description="DUF4382" evidence="1">
    <location>
        <begin position="27"/>
        <end position="164"/>
    </location>
</feature>
<keyword evidence="2" id="KW-0449">Lipoprotein</keyword>
<name>B7IG66_THEAB</name>
<dbReference type="AlphaFoldDB" id="B7IG66"/>
<dbReference type="HOGENOM" id="CLU_1007630_0_0_0"/>
<evidence type="ECO:0000313" key="3">
    <source>
        <dbReference type="Proteomes" id="UP000002453"/>
    </source>
</evidence>
<organism evidence="2 3">
    <name type="scientific">Thermosipho africanus (strain TCF52B)</name>
    <dbReference type="NCBI Taxonomy" id="484019"/>
    <lineage>
        <taxon>Bacteria</taxon>
        <taxon>Thermotogati</taxon>
        <taxon>Thermotogota</taxon>
        <taxon>Thermotogae</taxon>
        <taxon>Thermotogales</taxon>
        <taxon>Fervidobacteriaceae</taxon>
        <taxon>Thermosipho</taxon>
    </lineage>
</organism>
<dbReference type="PROSITE" id="PS51257">
    <property type="entry name" value="PROKAR_LIPOPROTEIN"/>
    <property type="match status" value="1"/>
</dbReference>
<dbReference type="Pfam" id="PF14321">
    <property type="entry name" value="DUF4382"/>
    <property type="match status" value="1"/>
</dbReference>
<dbReference type="KEGG" id="taf:THA_593"/>
<dbReference type="InterPro" id="IPR025491">
    <property type="entry name" value="DUF4382"/>
</dbReference>
<dbReference type="Proteomes" id="UP000002453">
    <property type="component" value="Chromosome"/>
</dbReference>
<accession>B7IG66</accession>
<reference evidence="2 3" key="1">
    <citation type="journal article" date="2009" name="J. Bacteriol.">
        <title>The genome of Thermosipho africanus TCF52B: lateral genetic connections to the Firmicutes and Archaea.</title>
        <authorList>
            <person name="Nesboe C.L."/>
            <person name="Bapteste E."/>
            <person name="Curtis B."/>
            <person name="Dahle H."/>
            <person name="Lopez P."/>
            <person name="Macleod D."/>
            <person name="Dlutek M."/>
            <person name="Bowman S."/>
            <person name="Zhaxybayeva O."/>
            <person name="Birkeland N.-K."/>
            <person name="Doolittle W.F."/>
        </authorList>
    </citation>
    <scope>NUCLEOTIDE SEQUENCE [LARGE SCALE GENOMIC DNA]</scope>
    <source>
        <strain evidence="2 3">TCF52B</strain>
    </source>
</reference>
<dbReference type="eggNOG" id="ENOG50331HZ">
    <property type="taxonomic scope" value="Bacteria"/>
</dbReference>